<dbReference type="EMBL" id="LAZR01019503">
    <property type="protein sequence ID" value="KKL92300.1"/>
    <property type="molecule type" value="Genomic_DNA"/>
</dbReference>
<comment type="caution">
    <text evidence="1">The sequence shown here is derived from an EMBL/GenBank/DDBJ whole genome shotgun (WGS) entry which is preliminary data.</text>
</comment>
<evidence type="ECO:0000313" key="1">
    <source>
        <dbReference type="EMBL" id="KKL92300.1"/>
    </source>
</evidence>
<accession>A0A0F9IET9</accession>
<gene>
    <name evidence="1" type="ORF">LCGC14_1886090</name>
</gene>
<name>A0A0F9IET9_9ZZZZ</name>
<reference evidence="1" key="1">
    <citation type="journal article" date="2015" name="Nature">
        <title>Complex archaea that bridge the gap between prokaryotes and eukaryotes.</title>
        <authorList>
            <person name="Spang A."/>
            <person name="Saw J.H."/>
            <person name="Jorgensen S.L."/>
            <person name="Zaremba-Niedzwiedzka K."/>
            <person name="Martijn J."/>
            <person name="Lind A.E."/>
            <person name="van Eijk R."/>
            <person name="Schleper C."/>
            <person name="Guy L."/>
            <person name="Ettema T.J."/>
        </authorList>
    </citation>
    <scope>NUCLEOTIDE SEQUENCE</scope>
</reference>
<protein>
    <submittedName>
        <fullName evidence="1">Uncharacterized protein</fullName>
    </submittedName>
</protein>
<organism evidence="1">
    <name type="scientific">marine sediment metagenome</name>
    <dbReference type="NCBI Taxonomy" id="412755"/>
    <lineage>
        <taxon>unclassified sequences</taxon>
        <taxon>metagenomes</taxon>
        <taxon>ecological metagenomes</taxon>
    </lineage>
</organism>
<dbReference type="AlphaFoldDB" id="A0A0F9IET9"/>
<sequence length="150" mass="17545">MRHLTESHKANISQSMKGKMPKFIPNNTGLVRTLENKQKIRQTLKKDDLRCGYCGKQDFVEHKNFEHLDDSRYSSWECIRCEAQYQLNDGYGYFTIHWGKDENLDKAGQYSLNTGELMDDAKLPRTPEGIVRHSSSREELGKYLERTQIK</sequence>
<proteinExistence type="predicted"/>